<dbReference type="InterPro" id="IPR041636">
    <property type="entry name" value="RNase_J_C"/>
</dbReference>
<dbReference type="GO" id="GO:0003723">
    <property type="term" value="F:RNA binding"/>
    <property type="evidence" value="ECO:0007669"/>
    <property type="project" value="UniProtKB-KW"/>
</dbReference>
<dbReference type="InterPro" id="IPR004613">
    <property type="entry name" value="RNase_J"/>
</dbReference>
<evidence type="ECO:0000259" key="5">
    <source>
        <dbReference type="SMART" id="SM00849"/>
    </source>
</evidence>
<dbReference type="CDD" id="cd07714">
    <property type="entry name" value="RNaseJ_MBL-fold"/>
    <property type="match status" value="1"/>
</dbReference>
<accession>A0A1F8CMN4</accession>
<dbReference type="PANTHER" id="PTHR43694">
    <property type="entry name" value="RIBONUCLEASE J"/>
    <property type="match status" value="1"/>
</dbReference>
<sequence length="555" mass="61552">MLRFIAISGTTGVAENHYVYEYTPEGASAPTDMIVVDAGVGFPDAEMYGVDLVIPDFSYVLKNQKILRGVFITHGHEDHLGGLPFLYKDLQTRIPIYATKLVAGFIQDKFEDYKKDVEVKIIDPEHDTITAGPFKVQAFRVSHSVPDSIAFVLDTPEGKFFHVSDFKFDWTPVDGRPFDVRRAVMLAGSGVTAMCSDCLGSTTPGYTESEIAIEKRVKNIVTDAVGRVYFTTISSNISRMQQALNAAEATGRKVAFIGRSVDKKAQIAQSLGYLTYPSGVVVSAKDAEKLPRASVMYVISGCYGQVGSALYRLALGEHQFLKIEKDDLVVFSADPAPPGSKQNVDSVVDTFLEKEIDVHYYDMQEDLHVSGHGTMEDIKLLMSLIAPKYYIPLGGTVRHMKAYSRIAQSLRVDEKCVFDLKEGESIVFRGETGIRGKTEDVKSVLVDGLGIGDVGNIVLRDRQVLAKEGVAIVILQVDKKQGKLVDVPDIISRGFVFSKVNQKFLNEAAERLVTELNRGRIDRSIARNKTIDFLERYFYDSLKRRPMVMPVVVEV</sequence>
<keyword evidence="3" id="KW-0378">Hydrolase</keyword>
<evidence type="ECO:0000256" key="2">
    <source>
        <dbReference type="ARBA" id="ARBA00022722"/>
    </source>
</evidence>
<dbReference type="PANTHER" id="PTHR43694:SF1">
    <property type="entry name" value="RIBONUCLEASE J"/>
    <property type="match status" value="1"/>
</dbReference>
<keyword evidence="1" id="KW-0963">Cytoplasm</keyword>
<evidence type="ECO:0000313" key="6">
    <source>
        <dbReference type="EMBL" id="OGM77109.1"/>
    </source>
</evidence>
<feature type="domain" description="Metallo-beta-lactamase" evidence="5">
    <location>
        <begin position="16"/>
        <end position="206"/>
    </location>
</feature>
<gene>
    <name evidence="6" type="ORF">A2188_00780</name>
</gene>
<dbReference type="InterPro" id="IPR055132">
    <property type="entry name" value="RNase_J_b_CASP"/>
</dbReference>
<dbReference type="GO" id="GO:0046872">
    <property type="term" value="F:metal ion binding"/>
    <property type="evidence" value="ECO:0007669"/>
    <property type="project" value="InterPro"/>
</dbReference>
<dbReference type="Pfam" id="PF17770">
    <property type="entry name" value="RNase_J_C"/>
    <property type="match status" value="1"/>
</dbReference>
<comment type="caution">
    <text evidence="6">The sequence shown here is derived from an EMBL/GenBank/DDBJ whole genome shotgun (WGS) entry which is preliminary data.</text>
</comment>
<evidence type="ECO:0000313" key="7">
    <source>
        <dbReference type="Proteomes" id="UP000179241"/>
    </source>
</evidence>
<dbReference type="Pfam" id="PF22505">
    <property type="entry name" value="RNase_J_b_CASP"/>
    <property type="match status" value="1"/>
</dbReference>
<dbReference type="Proteomes" id="UP000179241">
    <property type="component" value="Unassembled WGS sequence"/>
</dbReference>
<dbReference type="InterPro" id="IPR042173">
    <property type="entry name" value="RNase_J_2"/>
</dbReference>
<dbReference type="AlphaFoldDB" id="A0A1F8CMN4"/>
<dbReference type="GO" id="GO:0004527">
    <property type="term" value="F:exonuclease activity"/>
    <property type="evidence" value="ECO:0007669"/>
    <property type="project" value="UniProtKB-KW"/>
</dbReference>
<dbReference type="Gene3D" id="3.10.20.580">
    <property type="match status" value="1"/>
</dbReference>
<dbReference type="EMBL" id="MGHU01000033">
    <property type="protein sequence ID" value="OGM77109.1"/>
    <property type="molecule type" value="Genomic_DNA"/>
</dbReference>
<dbReference type="SMART" id="SM00849">
    <property type="entry name" value="Lactamase_B"/>
    <property type="match status" value="1"/>
</dbReference>
<dbReference type="Gene3D" id="3.60.15.10">
    <property type="entry name" value="Ribonuclease Z/Hydroxyacylglutathione hydrolase-like"/>
    <property type="match status" value="1"/>
</dbReference>
<keyword evidence="4" id="KW-0694">RNA-binding</keyword>
<dbReference type="Gene3D" id="3.40.50.10710">
    <property type="entry name" value="Metallo-hydrolase/oxidoreductase"/>
    <property type="match status" value="1"/>
</dbReference>
<organism evidence="6 7">
    <name type="scientific">Candidatus Woesebacteria bacterium RIFOXYA1_FULL_43_9</name>
    <dbReference type="NCBI Taxonomy" id="1802534"/>
    <lineage>
        <taxon>Bacteria</taxon>
        <taxon>Candidatus Woeseibacteriota</taxon>
    </lineage>
</organism>
<evidence type="ECO:0000256" key="3">
    <source>
        <dbReference type="ARBA" id="ARBA00022839"/>
    </source>
</evidence>
<evidence type="ECO:0000256" key="4">
    <source>
        <dbReference type="ARBA" id="ARBA00022884"/>
    </source>
</evidence>
<dbReference type="InterPro" id="IPR036866">
    <property type="entry name" value="RibonucZ/Hydroxyglut_hydro"/>
</dbReference>
<keyword evidence="2" id="KW-0540">Nuclease</keyword>
<protein>
    <recommendedName>
        <fullName evidence="5">Metallo-beta-lactamase domain-containing protein</fullName>
    </recommendedName>
</protein>
<dbReference type="InterPro" id="IPR001279">
    <property type="entry name" value="Metallo-B-lactamas"/>
</dbReference>
<dbReference type="Pfam" id="PF12706">
    <property type="entry name" value="Lactamase_B_2"/>
    <property type="match status" value="1"/>
</dbReference>
<reference evidence="6 7" key="1">
    <citation type="journal article" date="2016" name="Nat. Commun.">
        <title>Thousands of microbial genomes shed light on interconnected biogeochemical processes in an aquifer system.</title>
        <authorList>
            <person name="Anantharaman K."/>
            <person name="Brown C.T."/>
            <person name="Hug L.A."/>
            <person name="Sharon I."/>
            <person name="Castelle C.J."/>
            <person name="Probst A.J."/>
            <person name="Thomas B.C."/>
            <person name="Singh A."/>
            <person name="Wilkins M.J."/>
            <person name="Karaoz U."/>
            <person name="Brodie E.L."/>
            <person name="Williams K.H."/>
            <person name="Hubbard S.S."/>
            <person name="Banfield J.F."/>
        </authorList>
    </citation>
    <scope>NUCLEOTIDE SEQUENCE [LARGE SCALE GENOMIC DNA]</scope>
</reference>
<dbReference type="SUPFAM" id="SSF56281">
    <property type="entry name" value="Metallo-hydrolase/oxidoreductase"/>
    <property type="match status" value="1"/>
</dbReference>
<dbReference type="NCBIfam" id="TIGR00649">
    <property type="entry name" value="MG423"/>
    <property type="match status" value="1"/>
</dbReference>
<proteinExistence type="predicted"/>
<name>A0A1F8CMN4_9BACT</name>
<keyword evidence="3" id="KW-0269">Exonuclease</keyword>
<evidence type="ECO:0000256" key="1">
    <source>
        <dbReference type="ARBA" id="ARBA00022490"/>
    </source>
</evidence>